<comment type="cofactor">
    <cofactor evidence="1">
        <name>Mg(2+)</name>
        <dbReference type="ChEBI" id="CHEBI:18420"/>
    </cofactor>
</comment>
<reference evidence="4 5" key="1">
    <citation type="submission" date="2018-09" db="EMBL/GenBank/DDBJ databases">
        <title>Altererythrobacter spongiae sp. nov., isolated from a marine sponge.</title>
        <authorList>
            <person name="Zhuang L."/>
            <person name="Luo L."/>
        </authorList>
    </citation>
    <scope>NUCLEOTIDE SEQUENCE [LARGE SCALE GENOMIC DNA]</scope>
    <source>
        <strain evidence="4 5">HN-Y73</strain>
    </source>
</reference>
<organism evidence="4 5">
    <name type="scientific">Altericroceibacterium spongiae</name>
    <dbReference type="NCBI Taxonomy" id="2320269"/>
    <lineage>
        <taxon>Bacteria</taxon>
        <taxon>Pseudomonadati</taxon>
        <taxon>Pseudomonadota</taxon>
        <taxon>Alphaproteobacteria</taxon>
        <taxon>Sphingomonadales</taxon>
        <taxon>Erythrobacteraceae</taxon>
        <taxon>Altericroceibacterium</taxon>
    </lineage>
</organism>
<evidence type="ECO:0000313" key="4">
    <source>
        <dbReference type="EMBL" id="RKF21792.1"/>
    </source>
</evidence>
<dbReference type="PANTHER" id="PTHR43046">
    <property type="entry name" value="GDP-MANNOSE MANNOSYL HYDROLASE"/>
    <property type="match status" value="1"/>
</dbReference>
<name>A0A420EM46_9SPHN</name>
<feature type="domain" description="Nudix hydrolase" evidence="3">
    <location>
        <begin position="30"/>
        <end position="154"/>
    </location>
</feature>
<dbReference type="PANTHER" id="PTHR43046:SF14">
    <property type="entry name" value="MUTT_NUDIX FAMILY PROTEIN"/>
    <property type="match status" value="1"/>
</dbReference>
<dbReference type="Pfam" id="PF00293">
    <property type="entry name" value="NUDIX"/>
    <property type="match status" value="1"/>
</dbReference>
<dbReference type="Proteomes" id="UP000284395">
    <property type="component" value="Unassembled WGS sequence"/>
</dbReference>
<sequence length="158" mass="17963">MLRLIPGGLHRQALRIAHRLRSVWWRWRRPALRGVSILAFNEAGELLLVRHSYGADLWSFPGGGFRKGEAPLAAAQREFQEELRCPAYGWQKLGTVEERLHRAPAMGHVYRAMLAGEPRPDGREIVEARCFALDRLPANLSRRVRPRLALLSGNEPVD</sequence>
<protein>
    <submittedName>
        <fullName evidence="4">NUDIX domain-containing protein</fullName>
    </submittedName>
</protein>
<dbReference type="OrthoDB" id="8480561at2"/>
<dbReference type="RefSeq" id="WP_120324201.1">
    <property type="nucleotide sequence ID" value="NZ_RAPF01000003.1"/>
</dbReference>
<proteinExistence type="predicted"/>
<evidence type="ECO:0000313" key="5">
    <source>
        <dbReference type="Proteomes" id="UP000284395"/>
    </source>
</evidence>
<dbReference type="GO" id="GO:0016787">
    <property type="term" value="F:hydrolase activity"/>
    <property type="evidence" value="ECO:0007669"/>
    <property type="project" value="UniProtKB-KW"/>
</dbReference>
<gene>
    <name evidence="4" type="ORF">D6851_07165</name>
</gene>
<accession>A0A420EM46</accession>
<dbReference type="Gene3D" id="3.90.79.10">
    <property type="entry name" value="Nucleoside Triphosphate Pyrophosphohydrolase"/>
    <property type="match status" value="1"/>
</dbReference>
<evidence type="ECO:0000259" key="3">
    <source>
        <dbReference type="PROSITE" id="PS51462"/>
    </source>
</evidence>
<keyword evidence="5" id="KW-1185">Reference proteome</keyword>
<comment type="caution">
    <text evidence="4">The sequence shown here is derived from an EMBL/GenBank/DDBJ whole genome shotgun (WGS) entry which is preliminary data.</text>
</comment>
<dbReference type="EMBL" id="RAPF01000003">
    <property type="protein sequence ID" value="RKF21792.1"/>
    <property type="molecule type" value="Genomic_DNA"/>
</dbReference>
<dbReference type="SUPFAM" id="SSF55811">
    <property type="entry name" value="Nudix"/>
    <property type="match status" value="1"/>
</dbReference>
<dbReference type="AlphaFoldDB" id="A0A420EM46"/>
<evidence type="ECO:0000256" key="1">
    <source>
        <dbReference type="ARBA" id="ARBA00001946"/>
    </source>
</evidence>
<dbReference type="InterPro" id="IPR015797">
    <property type="entry name" value="NUDIX_hydrolase-like_dom_sf"/>
</dbReference>
<dbReference type="InterPro" id="IPR000086">
    <property type="entry name" value="NUDIX_hydrolase_dom"/>
</dbReference>
<dbReference type="PROSITE" id="PS51462">
    <property type="entry name" value="NUDIX"/>
    <property type="match status" value="1"/>
</dbReference>
<keyword evidence="2" id="KW-0378">Hydrolase</keyword>
<evidence type="ECO:0000256" key="2">
    <source>
        <dbReference type="ARBA" id="ARBA00022801"/>
    </source>
</evidence>